<feature type="non-terminal residue" evidence="2">
    <location>
        <position position="1"/>
    </location>
</feature>
<dbReference type="Proteomes" id="UP001153365">
    <property type="component" value="Unassembled WGS sequence"/>
</dbReference>
<keyword evidence="1" id="KW-1133">Transmembrane helix</keyword>
<reference evidence="2" key="1">
    <citation type="submission" date="2022-06" db="EMBL/GenBank/DDBJ databases">
        <authorList>
            <consortium name="SYNGENTA / RWTH Aachen University"/>
        </authorList>
    </citation>
    <scope>NUCLEOTIDE SEQUENCE</scope>
</reference>
<dbReference type="AlphaFoldDB" id="A0AAV0AT69"/>
<protein>
    <submittedName>
        <fullName evidence="2">Expressed protein</fullName>
    </submittedName>
</protein>
<evidence type="ECO:0000313" key="2">
    <source>
        <dbReference type="EMBL" id="CAH7671888.1"/>
    </source>
</evidence>
<feature type="transmembrane region" description="Helical" evidence="1">
    <location>
        <begin position="33"/>
        <end position="53"/>
    </location>
</feature>
<comment type="caution">
    <text evidence="2">The sequence shown here is derived from an EMBL/GenBank/DDBJ whole genome shotgun (WGS) entry which is preliminary data.</text>
</comment>
<name>A0AAV0AT69_PHAPC</name>
<accession>A0AAV0AT69</accession>
<gene>
    <name evidence="2" type="ORF">PPACK8108_LOCUS6726</name>
</gene>
<dbReference type="EMBL" id="CALTRL010001281">
    <property type="protein sequence ID" value="CAH7671888.1"/>
    <property type="molecule type" value="Genomic_DNA"/>
</dbReference>
<keyword evidence="1" id="KW-0472">Membrane</keyword>
<proteinExistence type="predicted"/>
<feature type="non-terminal residue" evidence="2">
    <location>
        <position position="61"/>
    </location>
</feature>
<keyword evidence="1" id="KW-0812">Transmembrane</keyword>
<organism evidence="2 3">
    <name type="scientific">Phakopsora pachyrhizi</name>
    <name type="common">Asian soybean rust disease fungus</name>
    <dbReference type="NCBI Taxonomy" id="170000"/>
    <lineage>
        <taxon>Eukaryota</taxon>
        <taxon>Fungi</taxon>
        <taxon>Dikarya</taxon>
        <taxon>Basidiomycota</taxon>
        <taxon>Pucciniomycotina</taxon>
        <taxon>Pucciniomycetes</taxon>
        <taxon>Pucciniales</taxon>
        <taxon>Phakopsoraceae</taxon>
        <taxon>Phakopsora</taxon>
    </lineage>
</organism>
<evidence type="ECO:0000313" key="3">
    <source>
        <dbReference type="Proteomes" id="UP001153365"/>
    </source>
</evidence>
<sequence length="61" mass="7156">MVYSISFGPTVYIINLCTSKIFAEIVCFKWRTLFILAIIYNPFHGIFCLFLSIEFLTAFDY</sequence>
<evidence type="ECO:0000256" key="1">
    <source>
        <dbReference type="SAM" id="Phobius"/>
    </source>
</evidence>
<keyword evidence="3" id="KW-1185">Reference proteome</keyword>